<geneLocation type="nucleomorph" evidence="2"/>
<dbReference type="AlphaFoldDB" id="Q98S57"/>
<organism evidence="2 3">
    <name type="scientific">Guillardia theta</name>
    <name type="common">Cryptophyte</name>
    <name type="synonym">Cryptomonas phi</name>
    <dbReference type="NCBI Taxonomy" id="55529"/>
    <lineage>
        <taxon>Eukaryota</taxon>
        <taxon>Cryptophyceae</taxon>
        <taxon>Pyrenomonadales</taxon>
        <taxon>Geminigeraceae</taxon>
        <taxon>Guillardia</taxon>
    </lineage>
</organism>
<keyword evidence="2" id="KW-0542">Nucleomorph</keyword>
<gene>
    <name evidence="2" type="primary">prsA3</name>
</gene>
<dbReference type="GeneID" id="857198"/>
<dbReference type="InterPro" id="IPR050115">
    <property type="entry name" value="Proteasome_alpha"/>
</dbReference>
<dbReference type="Gene3D" id="3.60.20.10">
    <property type="entry name" value="Glutamine Phosphoribosylpyrophosphate, subunit 1, domain 1"/>
    <property type="match status" value="1"/>
</dbReference>
<dbReference type="PIR" id="B90129">
    <property type="entry name" value="B90129"/>
</dbReference>
<proteinExistence type="predicted"/>
<evidence type="ECO:0000313" key="2">
    <source>
        <dbReference type="EMBL" id="AAK39725.1"/>
    </source>
</evidence>
<dbReference type="GO" id="GO:0005839">
    <property type="term" value="C:proteasome core complex"/>
    <property type="evidence" value="ECO:0007669"/>
    <property type="project" value="InterPro"/>
</dbReference>
<keyword evidence="1 2" id="KW-0647">Proteasome</keyword>
<reference evidence="2 3" key="1">
    <citation type="journal article" date="2001" name="Nature">
        <title>The highly reduced genome of an enslaved algal nucleus.</title>
        <authorList>
            <person name="Douglas S."/>
            <person name="Zauner S."/>
            <person name="Fraunholz M."/>
            <person name="Beaton M."/>
            <person name="Penny S."/>
            <person name="Deng L."/>
            <person name="Wu X."/>
            <person name="Reith M."/>
            <person name="Cavalier-Smith T."/>
            <person name="Maier U."/>
        </authorList>
    </citation>
    <scope>NUCLEOTIDE SEQUENCE [LARGE SCALE GENOMIC DNA]</scope>
</reference>
<evidence type="ECO:0000256" key="1">
    <source>
        <dbReference type="ARBA" id="ARBA00022942"/>
    </source>
</evidence>
<dbReference type="EMBL" id="AF083031">
    <property type="protein sequence ID" value="AAK39725.1"/>
    <property type="molecule type" value="Genomic_DNA"/>
</dbReference>
<dbReference type="GO" id="GO:0051603">
    <property type="term" value="P:proteolysis involved in protein catabolic process"/>
    <property type="evidence" value="ECO:0007669"/>
    <property type="project" value="InterPro"/>
</dbReference>
<name>Q98S57_GUITH</name>
<dbReference type="InterPro" id="IPR001353">
    <property type="entry name" value="Proteasome_sua/b"/>
</dbReference>
<sequence>MSRNLYSHDGRVEQLEFALELIDKSNSAIGIIYEKGILFATMEKNKHNSEKEYQNFTFALEKNIICIASGNIPDANTILFYLKSFADEYKLMFQETVPIEKIVGYLSDIMHKPTQMIYQRPLGVSFIIGGWDEFRGFQLFKIDPSGNFSGWRATSIGFNNILNQTLIEENYHNKINLKESIGIIVKLYYKNLNDYNFPNSFNLLKLYFDKNKNILIHRFNKKEIKMLRKVFK</sequence>
<evidence type="ECO:0000313" key="3">
    <source>
        <dbReference type="Proteomes" id="UP000242167"/>
    </source>
</evidence>
<dbReference type="PANTHER" id="PTHR11599">
    <property type="entry name" value="PROTEASOME SUBUNIT ALPHA/BETA"/>
    <property type="match status" value="1"/>
</dbReference>
<accession>Q98S57</accession>
<dbReference type="RefSeq" id="XP_001713416.1">
    <property type="nucleotide sequence ID" value="XM_001713364.1"/>
</dbReference>
<dbReference type="InterPro" id="IPR029055">
    <property type="entry name" value="Ntn_hydrolases_N"/>
</dbReference>
<dbReference type="Proteomes" id="UP000242167">
    <property type="component" value="Nucleomorph 3"/>
</dbReference>
<dbReference type="SUPFAM" id="SSF56235">
    <property type="entry name" value="N-terminal nucleophile aminohydrolases (Ntn hydrolases)"/>
    <property type="match status" value="1"/>
</dbReference>
<protein>
    <submittedName>
        <fullName evidence="2">26S proteasome SU</fullName>
    </submittedName>
</protein>
<dbReference type="Pfam" id="PF00227">
    <property type="entry name" value="Proteasome"/>
    <property type="match status" value="1"/>
</dbReference>